<keyword evidence="12 16" id="KW-0445">Lipid transport</keyword>
<dbReference type="Pfam" id="PF00650">
    <property type="entry name" value="CRAL_TRIO"/>
    <property type="match status" value="1"/>
</dbReference>
<dbReference type="OrthoDB" id="75724at2759"/>
<dbReference type="InParanoid" id="A0A165ENE9"/>
<keyword evidence="19" id="KW-1185">Reference proteome</keyword>
<dbReference type="GO" id="GO:0043001">
    <property type="term" value="P:Golgi to plasma membrane protein transport"/>
    <property type="evidence" value="ECO:0007669"/>
    <property type="project" value="TreeGrafter"/>
</dbReference>
<dbReference type="CDD" id="cd00170">
    <property type="entry name" value="SEC14"/>
    <property type="match status" value="1"/>
</dbReference>
<dbReference type="GO" id="GO:0046872">
    <property type="term" value="F:metal ion binding"/>
    <property type="evidence" value="ECO:0007669"/>
    <property type="project" value="UniProtKB-KW"/>
</dbReference>
<comment type="catalytic activity">
    <reaction evidence="14">
        <text>a 1,2-diacyl-sn-glycero-3-phospho-(1D-myo-inositol)(in) = a 1,2-diacyl-sn-glycero-3-phospho-(1D-myo-inositol)(out)</text>
        <dbReference type="Rhea" id="RHEA:38691"/>
        <dbReference type="ChEBI" id="CHEBI:57880"/>
    </reaction>
    <physiologicalReaction direction="left-to-right" evidence="14">
        <dbReference type="Rhea" id="RHEA:38692"/>
    </physiologicalReaction>
</comment>
<evidence type="ECO:0000313" key="19">
    <source>
        <dbReference type="Proteomes" id="UP000076871"/>
    </source>
</evidence>
<comment type="similarity">
    <text evidence="3 16">Belongs to the SFH5 family.</text>
</comment>
<dbReference type="GO" id="GO:0008526">
    <property type="term" value="F:phosphatidylinositol transfer activity"/>
    <property type="evidence" value="ECO:0007669"/>
    <property type="project" value="UniProtKB-UniRule"/>
</dbReference>
<evidence type="ECO:0000256" key="13">
    <source>
        <dbReference type="ARBA" id="ARBA00023136"/>
    </source>
</evidence>
<evidence type="ECO:0000256" key="5">
    <source>
        <dbReference type="ARBA" id="ARBA00022448"/>
    </source>
</evidence>
<comment type="function">
    <text evidence="15">Non-classical phosphatidylinositol (PtdIns) transfer protein (PITP), which exhibits PtdIns-binding/transfer activity in the absence of detectable PtdCho-binding/transfer activity. Regulates PtdIns(4,5)P2 homeostasis at the plasma membrane. Heme-binding protein that may play a role in organic oxidant-induced stress responses.</text>
</comment>
<evidence type="ECO:0000256" key="1">
    <source>
        <dbReference type="ARBA" id="ARBA00001970"/>
    </source>
</evidence>
<dbReference type="InterPro" id="IPR001251">
    <property type="entry name" value="CRAL-TRIO_dom"/>
</dbReference>
<dbReference type="GO" id="GO:0005789">
    <property type="term" value="C:endoplasmic reticulum membrane"/>
    <property type="evidence" value="ECO:0007669"/>
    <property type="project" value="UniProtKB-SubCell"/>
</dbReference>
<evidence type="ECO:0000313" key="18">
    <source>
        <dbReference type="EMBL" id="KZT07426.1"/>
    </source>
</evidence>
<dbReference type="RefSeq" id="XP_040765166.1">
    <property type="nucleotide sequence ID" value="XM_040914378.1"/>
</dbReference>
<feature type="domain" description="CRAL-TRIO" evidence="17">
    <location>
        <begin position="133"/>
        <end position="309"/>
    </location>
</feature>
<evidence type="ECO:0000256" key="12">
    <source>
        <dbReference type="ARBA" id="ARBA00023055"/>
    </source>
</evidence>
<accession>A0A165ENE9</accession>
<keyword evidence="13 16" id="KW-0472">Membrane</keyword>
<dbReference type="InterPro" id="IPR036865">
    <property type="entry name" value="CRAL-TRIO_dom_sf"/>
</dbReference>
<dbReference type="InterPro" id="IPR042938">
    <property type="entry name" value="Sfh5"/>
</dbReference>
<dbReference type="GO" id="GO:0017157">
    <property type="term" value="P:regulation of exocytosis"/>
    <property type="evidence" value="ECO:0007669"/>
    <property type="project" value="TreeGrafter"/>
</dbReference>
<evidence type="ECO:0000256" key="16">
    <source>
        <dbReference type="RuleBase" id="RU367059"/>
    </source>
</evidence>
<evidence type="ECO:0000256" key="10">
    <source>
        <dbReference type="ARBA" id="ARBA00022848"/>
    </source>
</evidence>
<dbReference type="EMBL" id="KV427619">
    <property type="protein sequence ID" value="KZT07426.1"/>
    <property type="molecule type" value="Genomic_DNA"/>
</dbReference>
<keyword evidence="10 16" id="KW-0492">Microsome</keyword>
<dbReference type="GO" id="GO:0005829">
    <property type="term" value="C:cytosol"/>
    <property type="evidence" value="ECO:0007669"/>
    <property type="project" value="TreeGrafter"/>
</dbReference>
<dbReference type="Pfam" id="PF03765">
    <property type="entry name" value="CRAL_TRIO_N"/>
    <property type="match status" value="1"/>
</dbReference>
<evidence type="ECO:0000256" key="14">
    <source>
        <dbReference type="ARBA" id="ARBA00024146"/>
    </source>
</evidence>
<evidence type="ECO:0000256" key="15">
    <source>
        <dbReference type="ARBA" id="ARBA00024180"/>
    </source>
</evidence>
<dbReference type="SUPFAM" id="SSF46938">
    <property type="entry name" value="CRAL/TRIO N-terminal domain"/>
    <property type="match status" value="1"/>
</dbReference>
<organism evidence="18 19">
    <name type="scientific">Laetiporus sulphureus 93-53</name>
    <dbReference type="NCBI Taxonomy" id="1314785"/>
    <lineage>
        <taxon>Eukaryota</taxon>
        <taxon>Fungi</taxon>
        <taxon>Dikarya</taxon>
        <taxon>Basidiomycota</taxon>
        <taxon>Agaricomycotina</taxon>
        <taxon>Agaricomycetes</taxon>
        <taxon>Polyporales</taxon>
        <taxon>Laetiporus</taxon>
    </lineage>
</organism>
<keyword evidence="11" id="KW-0408">Iron</keyword>
<protein>
    <recommendedName>
        <fullName evidence="4 16">Phosphatidylinositol transfer protein SFH5</fullName>
        <shortName evidence="16">PITP SFH5</shortName>
    </recommendedName>
</protein>
<dbReference type="GeneID" id="63831405"/>
<evidence type="ECO:0000256" key="4">
    <source>
        <dbReference type="ARBA" id="ARBA00018320"/>
    </source>
</evidence>
<dbReference type="PROSITE" id="PS50191">
    <property type="entry name" value="CRAL_TRIO"/>
    <property type="match status" value="1"/>
</dbReference>
<dbReference type="InterPro" id="IPR011074">
    <property type="entry name" value="CRAL/TRIO_N_dom"/>
</dbReference>
<evidence type="ECO:0000256" key="6">
    <source>
        <dbReference type="ARBA" id="ARBA00022490"/>
    </source>
</evidence>
<evidence type="ECO:0000256" key="8">
    <source>
        <dbReference type="ARBA" id="ARBA00022723"/>
    </source>
</evidence>
<dbReference type="AlphaFoldDB" id="A0A165ENE9"/>
<evidence type="ECO:0000256" key="3">
    <source>
        <dbReference type="ARBA" id="ARBA00006667"/>
    </source>
</evidence>
<dbReference type="SUPFAM" id="SSF52087">
    <property type="entry name" value="CRAL/TRIO domain"/>
    <property type="match status" value="1"/>
</dbReference>
<keyword evidence="6 16" id="KW-0963">Cytoplasm</keyword>
<comment type="subcellular location">
    <subcellularLocation>
        <location evidence="16">Cytoplasm</location>
    </subcellularLocation>
    <subcellularLocation>
        <location evidence="2 16">Endoplasmic reticulum membrane</location>
        <topology evidence="2 16">Peripheral membrane protein</topology>
    </subcellularLocation>
    <subcellularLocation>
        <location evidence="16">Microsome membrane</location>
        <topology evidence="16">Peripheral membrane protein</topology>
    </subcellularLocation>
</comment>
<keyword evidence="9 16" id="KW-0256">Endoplasmic reticulum</keyword>
<dbReference type="Proteomes" id="UP000076871">
    <property type="component" value="Unassembled WGS sequence"/>
</dbReference>
<keyword evidence="8" id="KW-0479">Metal-binding</keyword>
<dbReference type="GO" id="GO:0032541">
    <property type="term" value="C:cortical endoplasmic reticulum"/>
    <property type="evidence" value="ECO:0007669"/>
    <property type="project" value="TreeGrafter"/>
</dbReference>
<dbReference type="STRING" id="1314785.A0A165ENE9"/>
<keyword evidence="7" id="KW-0349">Heme</keyword>
<evidence type="ECO:0000259" key="17">
    <source>
        <dbReference type="PROSITE" id="PS50191"/>
    </source>
</evidence>
<reference evidence="18 19" key="1">
    <citation type="journal article" date="2016" name="Mol. Biol. Evol.">
        <title>Comparative Genomics of Early-Diverging Mushroom-Forming Fungi Provides Insights into the Origins of Lignocellulose Decay Capabilities.</title>
        <authorList>
            <person name="Nagy L.G."/>
            <person name="Riley R."/>
            <person name="Tritt A."/>
            <person name="Adam C."/>
            <person name="Daum C."/>
            <person name="Floudas D."/>
            <person name="Sun H."/>
            <person name="Yadav J.S."/>
            <person name="Pangilinan J."/>
            <person name="Larsson K.H."/>
            <person name="Matsuura K."/>
            <person name="Barry K."/>
            <person name="Labutti K."/>
            <person name="Kuo R."/>
            <person name="Ohm R.A."/>
            <person name="Bhattacharya S.S."/>
            <person name="Shirouzu T."/>
            <person name="Yoshinaga Y."/>
            <person name="Martin F.M."/>
            <person name="Grigoriev I.V."/>
            <person name="Hibbett D.S."/>
        </authorList>
    </citation>
    <scope>NUCLEOTIDE SEQUENCE [LARGE SCALE GENOMIC DNA]</scope>
    <source>
        <strain evidence="18 19">93-53</strain>
    </source>
</reference>
<dbReference type="GO" id="GO:0005886">
    <property type="term" value="C:plasma membrane"/>
    <property type="evidence" value="ECO:0007669"/>
    <property type="project" value="TreeGrafter"/>
</dbReference>
<dbReference type="Gene3D" id="3.40.525.10">
    <property type="entry name" value="CRAL-TRIO lipid binding domain"/>
    <property type="match status" value="1"/>
</dbReference>
<dbReference type="SMART" id="SM01100">
    <property type="entry name" value="CRAL_TRIO_N"/>
    <property type="match status" value="1"/>
</dbReference>
<sequence length="309" mass="35237">MVEVAPFEYTQSDTVEVLAAASVQVPETSVEDATVEGDDEPQNSLTRKFTEDEWSGVRALREGLLDILAQAYPDREDQMVSVTLWGVSIDPAKTKDARVSVLLVKFLRARDLNVDEAKKMLIETLRWRKEFKIEEAMEEKFPEDTFAPLGRMYGRDKEGRPVVYNLYGANKDLDAVFGDVERFLRWRVAFMERSIELLDFENVDQMVQIHDYDGVSMMSRTPGQKAAASRASALFQNYYPELLFRKFFVNVPSLMAWIFWMFKPFISAKTLEKFSMVGTGPKTIGVVLLPVIEAKQLPKRYGGEADDLA</sequence>
<proteinExistence type="inferred from homology"/>
<evidence type="ECO:0000256" key="7">
    <source>
        <dbReference type="ARBA" id="ARBA00022617"/>
    </source>
</evidence>
<comment type="cofactor">
    <cofactor evidence="1">
        <name>heme b</name>
        <dbReference type="ChEBI" id="CHEBI:60344"/>
    </cofactor>
</comment>
<evidence type="ECO:0000256" key="11">
    <source>
        <dbReference type="ARBA" id="ARBA00023004"/>
    </source>
</evidence>
<dbReference type="PANTHER" id="PTHR47669">
    <property type="entry name" value="PHOSPHATIDYLINOSITOL TRANSFER PROTEIN SFH5"/>
    <property type="match status" value="1"/>
</dbReference>
<dbReference type="PANTHER" id="PTHR47669:SF1">
    <property type="entry name" value="PHOSPHATIDYLINOSITOL TRANSFER PROTEIN SFH5"/>
    <property type="match status" value="1"/>
</dbReference>
<keyword evidence="5 16" id="KW-0813">Transport</keyword>
<name>A0A165ENE9_9APHY</name>
<evidence type="ECO:0000256" key="9">
    <source>
        <dbReference type="ARBA" id="ARBA00022824"/>
    </source>
</evidence>
<dbReference type="InterPro" id="IPR036273">
    <property type="entry name" value="CRAL/TRIO_N_dom_sf"/>
</dbReference>
<evidence type="ECO:0000256" key="2">
    <source>
        <dbReference type="ARBA" id="ARBA00004406"/>
    </source>
</evidence>
<gene>
    <name evidence="18" type="ORF">LAESUDRAFT_812087</name>
</gene>
<dbReference type="SMART" id="SM00516">
    <property type="entry name" value="SEC14"/>
    <property type="match status" value="1"/>
</dbReference>